<feature type="transmembrane region" description="Helical" evidence="1">
    <location>
        <begin position="17"/>
        <end position="35"/>
    </location>
</feature>
<organism evidence="3 4">
    <name type="scientific">Kingella negevensis</name>
    <dbReference type="NCBI Taxonomy" id="1522312"/>
    <lineage>
        <taxon>Bacteria</taxon>
        <taxon>Pseudomonadati</taxon>
        <taxon>Pseudomonadota</taxon>
        <taxon>Betaproteobacteria</taxon>
        <taxon>Neisseriales</taxon>
        <taxon>Neisseriaceae</taxon>
        <taxon>Kingella</taxon>
    </lineage>
</organism>
<sequence length="145" mass="17041">MNTLKQWYRRLFGEIRYLSYIFYFFTTYGLIEKIILSEQPIIRSVVAIILSIAFYFYYKGGARKRDKLQEITKKSLIGEEILLAITSVWFLSVIYETALKAWENPVPFIFFIVALVCGIGILQLKDRIKKKDNTPTLKENLKNNL</sequence>
<dbReference type="AlphaFoldDB" id="A0A238TCH6"/>
<dbReference type="Proteomes" id="UP000215450">
    <property type="component" value="Unassembled WGS sequence"/>
</dbReference>
<feature type="transmembrane region" description="Helical" evidence="1">
    <location>
        <begin position="41"/>
        <end position="60"/>
    </location>
</feature>
<protein>
    <submittedName>
        <fullName evidence="3">Uncharacterized protein</fullName>
    </submittedName>
</protein>
<evidence type="ECO:0000313" key="4">
    <source>
        <dbReference type="Proteomes" id="UP000215450"/>
    </source>
</evidence>
<name>A0A238TCH6_9NEIS</name>
<accession>A0A238TCH6</accession>
<gene>
    <name evidence="3" type="ORF">KEBURONENSIS_00974</name>
    <name evidence="2" type="ORF">KEBURONENSIS_01022</name>
</gene>
<feature type="transmembrane region" description="Helical" evidence="1">
    <location>
        <begin position="105"/>
        <end position="124"/>
    </location>
</feature>
<reference evidence="2" key="1">
    <citation type="submission" date="2017-05" db="EMBL/GenBank/DDBJ databases">
        <authorList>
            <person name="Song R."/>
            <person name="Chenine A.L."/>
            <person name="Ruprecht R.M."/>
        </authorList>
    </citation>
    <scope>NUCLEOTIDE SEQUENCE</scope>
    <source>
        <strain evidence="2">Kingella_eburonensis</strain>
    </source>
</reference>
<dbReference type="EMBL" id="FXUV02000015">
    <property type="protein sequence ID" value="SNB62082.1"/>
    <property type="molecule type" value="Genomic_DNA"/>
</dbReference>
<dbReference type="RefSeq" id="WP_095062158.1">
    <property type="nucleotide sequence ID" value="NZ_FXUV02000015.1"/>
</dbReference>
<evidence type="ECO:0000313" key="3">
    <source>
        <dbReference type="EMBL" id="SNB62082.1"/>
    </source>
</evidence>
<keyword evidence="1" id="KW-0472">Membrane</keyword>
<evidence type="ECO:0000313" key="2">
    <source>
        <dbReference type="EMBL" id="SMQ12015.1"/>
    </source>
</evidence>
<proteinExistence type="predicted"/>
<keyword evidence="1" id="KW-1133">Transmembrane helix</keyword>
<keyword evidence="4" id="KW-1185">Reference proteome</keyword>
<dbReference type="EMBL" id="FXUV01000013">
    <property type="protein sequence ID" value="SMQ12015.1"/>
    <property type="molecule type" value="Genomic_DNA"/>
</dbReference>
<feature type="transmembrane region" description="Helical" evidence="1">
    <location>
        <begin position="81"/>
        <end position="99"/>
    </location>
</feature>
<reference evidence="3 4" key="2">
    <citation type="submission" date="2017-06" db="EMBL/GenBank/DDBJ databases">
        <authorList>
            <person name="Kim H.J."/>
            <person name="Triplett B.A."/>
        </authorList>
    </citation>
    <scope>NUCLEOTIDE SEQUENCE [LARGE SCALE GENOMIC DNA]</scope>
    <source>
        <strain evidence="3">Kingella_eburonensis</strain>
    </source>
</reference>
<keyword evidence="1" id="KW-0812">Transmembrane</keyword>
<dbReference type="STRING" id="1522312.GCA_900177895_00375"/>
<evidence type="ECO:0000256" key="1">
    <source>
        <dbReference type="SAM" id="Phobius"/>
    </source>
</evidence>